<feature type="domain" description="FAD-binding PCMH-type" evidence="5">
    <location>
        <begin position="44"/>
        <end position="235"/>
    </location>
</feature>
<evidence type="ECO:0000256" key="3">
    <source>
        <dbReference type="ARBA" id="ARBA00022827"/>
    </source>
</evidence>
<evidence type="ECO:0000256" key="1">
    <source>
        <dbReference type="ARBA" id="ARBA00005466"/>
    </source>
</evidence>
<dbReference type="PANTHER" id="PTHR42973:SF17">
    <property type="entry name" value="OXIDASE, PUTATIVE (AFU_ORTHOLOGUE AFUA_6G14340)-RELATED"/>
    <property type="match status" value="1"/>
</dbReference>
<gene>
    <name evidence="6" type="ORF">QR685DRAFT_550884</name>
</gene>
<protein>
    <submittedName>
        <fullName evidence="6">6-hydroxy-D-nicotine oxidase</fullName>
    </submittedName>
</protein>
<dbReference type="EMBL" id="JAVLET010000002">
    <property type="protein sequence ID" value="KAL0472912.1"/>
    <property type="molecule type" value="Genomic_DNA"/>
</dbReference>
<proteinExistence type="inferred from homology"/>
<dbReference type="InterPro" id="IPR006094">
    <property type="entry name" value="Oxid_FAD_bind_N"/>
</dbReference>
<name>A0ABR3DJQ4_NEUIN</name>
<keyword evidence="7" id="KW-1185">Reference proteome</keyword>
<dbReference type="InterPro" id="IPR050416">
    <property type="entry name" value="FAD-linked_Oxidoreductase"/>
</dbReference>
<dbReference type="PROSITE" id="PS00862">
    <property type="entry name" value="OX2_COVAL_FAD"/>
    <property type="match status" value="1"/>
</dbReference>
<reference evidence="6 7" key="1">
    <citation type="submission" date="2023-09" db="EMBL/GenBank/DDBJ databases">
        <title>Multi-omics analysis of a traditional fermented food reveals byproduct-associated fungal strains for waste-to-food upcycling.</title>
        <authorList>
            <consortium name="Lawrence Berkeley National Laboratory"/>
            <person name="Rekdal V.M."/>
            <person name="Villalobos-Escobedo J.M."/>
            <person name="Rodriguez-Valeron N."/>
            <person name="Garcia M.O."/>
            <person name="Vasquez D.P."/>
            <person name="Damayanti I."/>
            <person name="Sorensen P.M."/>
            <person name="Baidoo E.E."/>
            <person name="De Carvalho A.C."/>
            <person name="Riley R."/>
            <person name="Lipzen A."/>
            <person name="He G."/>
            <person name="Yan M."/>
            <person name="Haridas S."/>
            <person name="Daum C."/>
            <person name="Yoshinaga Y."/>
            <person name="Ng V."/>
            <person name="Grigoriev I.V."/>
            <person name="Munk R."/>
            <person name="Nuraida L."/>
            <person name="Wijaya C.H."/>
            <person name="Morales P.-C."/>
            <person name="Keasling J.D."/>
        </authorList>
    </citation>
    <scope>NUCLEOTIDE SEQUENCE [LARGE SCALE GENOMIC DNA]</scope>
    <source>
        <strain evidence="6 7">FGSC 2613</strain>
    </source>
</reference>
<dbReference type="PANTHER" id="PTHR42973">
    <property type="entry name" value="BINDING OXIDOREDUCTASE, PUTATIVE (AFU_ORTHOLOGUE AFUA_1G17690)-RELATED"/>
    <property type="match status" value="1"/>
</dbReference>
<evidence type="ECO:0000313" key="7">
    <source>
        <dbReference type="Proteomes" id="UP001451303"/>
    </source>
</evidence>
<dbReference type="Proteomes" id="UP001451303">
    <property type="component" value="Unassembled WGS sequence"/>
</dbReference>
<dbReference type="InterPro" id="IPR036318">
    <property type="entry name" value="FAD-bd_PCMH-like_sf"/>
</dbReference>
<keyword evidence="3" id="KW-0274">FAD</keyword>
<dbReference type="InterPro" id="IPR012951">
    <property type="entry name" value="BBE"/>
</dbReference>
<dbReference type="SUPFAM" id="SSF56176">
    <property type="entry name" value="FAD-binding/transporter-associated domain-like"/>
    <property type="match status" value="1"/>
</dbReference>
<dbReference type="Gene3D" id="3.30.465.10">
    <property type="match status" value="1"/>
</dbReference>
<comment type="similarity">
    <text evidence="1">Belongs to the oxygen-dependent FAD-linked oxidoreductase family.</text>
</comment>
<keyword evidence="2" id="KW-0285">Flavoprotein</keyword>
<evidence type="ECO:0000256" key="4">
    <source>
        <dbReference type="ARBA" id="ARBA00023002"/>
    </source>
</evidence>
<dbReference type="InterPro" id="IPR016166">
    <property type="entry name" value="FAD-bd_PCMH"/>
</dbReference>
<dbReference type="PROSITE" id="PS51387">
    <property type="entry name" value="FAD_PCMH"/>
    <property type="match status" value="1"/>
</dbReference>
<dbReference type="InterPro" id="IPR016169">
    <property type="entry name" value="FAD-bd_PCMH_sub2"/>
</dbReference>
<sequence length="486" mass="53243">MGQGHSSALQTCIDGIANGRSGFAAYPSQPLYQLAWVKPYNLDIKVHPEAVVRPKDSDDVAEVIKCATQNGYKVQAKSGGHSFGNYGLGGGQDGVITIDLVNFQQFSMDNKTWQATIGAGSHLGDVTDRLHDAGGRAMAYGVCPDVGIGGHATIGGLGPMSRMWGSALDHIVEVEVVTADGKIQRASETQNSDLFWVCPIPSFFCVFAPNEEQGLRGAASNLGVITEFVVRTHPEPANVVQYSYTFIFGKSADVASTYSAWQDLISDPKLDRRFGTEFILNPTGAIITGTFYGTEAEYRASGIPDRLPGKQDLVGNNDWLTAFAHDAENEALYLSGLATPFYSKSLAFRREELINTTGIADIFKWTDSQDKGTPLWFIIFDATGGAVADVPMNATAYSHRDKVMFYQSYVIGLPLSKKSKGFLENFHSQITKWTGAFGTYAGYVDPELKDAPEQYWGSNYEELRRVKKVWDPKEVFWNPQSVRPAE</sequence>
<dbReference type="Pfam" id="PF01565">
    <property type="entry name" value="FAD_binding_4"/>
    <property type="match status" value="1"/>
</dbReference>
<evidence type="ECO:0000313" key="6">
    <source>
        <dbReference type="EMBL" id="KAL0472912.1"/>
    </source>
</evidence>
<evidence type="ECO:0000259" key="5">
    <source>
        <dbReference type="PROSITE" id="PS51387"/>
    </source>
</evidence>
<dbReference type="InterPro" id="IPR006093">
    <property type="entry name" value="Oxy_OxRdtase_FAD_BS"/>
</dbReference>
<dbReference type="Pfam" id="PF08031">
    <property type="entry name" value="BBE"/>
    <property type="match status" value="1"/>
</dbReference>
<keyword evidence="4" id="KW-0560">Oxidoreductase</keyword>
<dbReference type="Gene3D" id="3.40.462.20">
    <property type="match status" value="1"/>
</dbReference>
<evidence type="ECO:0000256" key="2">
    <source>
        <dbReference type="ARBA" id="ARBA00022630"/>
    </source>
</evidence>
<organism evidence="6 7">
    <name type="scientific">Neurospora intermedia</name>
    <dbReference type="NCBI Taxonomy" id="5142"/>
    <lineage>
        <taxon>Eukaryota</taxon>
        <taxon>Fungi</taxon>
        <taxon>Dikarya</taxon>
        <taxon>Ascomycota</taxon>
        <taxon>Pezizomycotina</taxon>
        <taxon>Sordariomycetes</taxon>
        <taxon>Sordariomycetidae</taxon>
        <taxon>Sordariales</taxon>
        <taxon>Sordariaceae</taxon>
        <taxon>Neurospora</taxon>
    </lineage>
</organism>
<comment type="caution">
    <text evidence="6">The sequence shown here is derived from an EMBL/GenBank/DDBJ whole genome shotgun (WGS) entry which is preliminary data.</text>
</comment>
<accession>A0ABR3DJQ4</accession>